<keyword evidence="4" id="KW-0119">Carbohydrate metabolism</keyword>
<dbReference type="CDD" id="cd08991">
    <property type="entry name" value="GH43_HoAraf43-like"/>
    <property type="match status" value="1"/>
</dbReference>
<feature type="site" description="Important for catalytic activity, responsible for pKa modulation of the active site Glu and correct orientation of both the proton donor and substrate" evidence="7">
    <location>
        <position position="137"/>
    </location>
</feature>
<gene>
    <name evidence="10" type="ORF">IAC06_07835</name>
</gene>
<dbReference type="InterPro" id="IPR023296">
    <property type="entry name" value="Glyco_hydro_beta-prop_sf"/>
</dbReference>
<keyword evidence="2" id="KW-0624">Polysaccharide degradation</keyword>
<keyword evidence="3 8" id="KW-0378">Hydrolase</keyword>
<evidence type="ECO:0000313" key="11">
    <source>
        <dbReference type="Proteomes" id="UP000823661"/>
    </source>
</evidence>
<evidence type="ECO:0000256" key="4">
    <source>
        <dbReference type="ARBA" id="ARBA00023277"/>
    </source>
</evidence>
<dbReference type="EMBL" id="JADIMI010000073">
    <property type="protein sequence ID" value="MBO8452772.1"/>
    <property type="molecule type" value="Genomic_DNA"/>
</dbReference>
<feature type="active site" description="Proton donor" evidence="6">
    <location>
        <position position="201"/>
    </location>
</feature>
<dbReference type="GO" id="GO:0045493">
    <property type="term" value="P:xylan catabolic process"/>
    <property type="evidence" value="ECO:0007669"/>
    <property type="project" value="UniProtKB-KW"/>
</dbReference>
<keyword evidence="5 8" id="KW-0326">Glycosidase</keyword>
<sequence length="319" mass="36254">MRHLISAAMALCSVLTCRAQAQADREIYLADPTVFTEDGAYYLSGTRPGQPEGFTMLESADLRHWKYHEPDSMALRKGADVFGSRWFWAPQFFKDEDRYILAYTADEQTAIACSGMLTGPYTQDSVHPVDGSAKNIDPFIFKDDDGRYYLYHVRFRNGNFIWVAELDPGSGHLVPGTLRQCLECTEDWENTPAYRSDPIMEGPSVIKADGIYYLFYSANHYMSPDYAVGYAWARTPYGPWHKNDGNPIIHRSIVGENGSGHGDIFRGPDGRYWYVYHVHNSDTNVHPRKTRIIPLSMEKKDGIISFRADTAGKIIPVRR</sequence>
<protein>
    <submittedName>
        <fullName evidence="10">Glycoside hydrolase family 43 protein</fullName>
    </submittedName>
</protein>
<feature type="chain" id="PRO_5039634646" evidence="9">
    <location>
        <begin position="22"/>
        <end position="319"/>
    </location>
</feature>
<feature type="active site" description="Proton acceptor" evidence="6">
    <location>
        <position position="31"/>
    </location>
</feature>
<evidence type="ECO:0000256" key="7">
    <source>
        <dbReference type="PIRSR" id="PIRSR606710-2"/>
    </source>
</evidence>
<dbReference type="InterPro" id="IPR052176">
    <property type="entry name" value="Glycosyl_Hydrlase_43_Enz"/>
</dbReference>
<proteinExistence type="inferred from homology"/>
<name>A0A9D9ERK1_9BACT</name>
<evidence type="ECO:0000256" key="2">
    <source>
        <dbReference type="ARBA" id="ARBA00022651"/>
    </source>
</evidence>
<reference evidence="10" key="2">
    <citation type="journal article" date="2021" name="PeerJ">
        <title>Extensive microbial diversity within the chicken gut microbiome revealed by metagenomics and culture.</title>
        <authorList>
            <person name="Gilroy R."/>
            <person name="Ravi A."/>
            <person name="Getino M."/>
            <person name="Pursley I."/>
            <person name="Horton D.L."/>
            <person name="Alikhan N.F."/>
            <person name="Baker D."/>
            <person name="Gharbi K."/>
            <person name="Hall N."/>
            <person name="Watson M."/>
            <person name="Adriaenssens E.M."/>
            <person name="Foster-Nyarko E."/>
            <person name="Jarju S."/>
            <person name="Secka A."/>
            <person name="Antonio M."/>
            <person name="Oren A."/>
            <person name="Chaudhuri R.R."/>
            <person name="La Ragione R."/>
            <person name="Hildebrand F."/>
            <person name="Pallen M.J."/>
        </authorList>
    </citation>
    <scope>NUCLEOTIDE SEQUENCE</scope>
    <source>
        <strain evidence="10">B1-20833</strain>
    </source>
</reference>
<dbReference type="AlphaFoldDB" id="A0A9D9ERK1"/>
<keyword evidence="9" id="KW-0732">Signal</keyword>
<evidence type="ECO:0000256" key="1">
    <source>
        <dbReference type="ARBA" id="ARBA00009865"/>
    </source>
</evidence>
<evidence type="ECO:0000313" key="10">
    <source>
        <dbReference type="EMBL" id="MBO8452772.1"/>
    </source>
</evidence>
<evidence type="ECO:0000256" key="9">
    <source>
        <dbReference type="SAM" id="SignalP"/>
    </source>
</evidence>
<keyword evidence="2" id="KW-0858">Xylan degradation</keyword>
<evidence type="ECO:0000256" key="6">
    <source>
        <dbReference type="PIRSR" id="PIRSR606710-1"/>
    </source>
</evidence>
<dbReference type="Pfam" id="PF04616">
    <property type="entry name" value="Glyco_hydro_43"/>
    <property type="match status" value="1"/>
</dbReference>
<accession>A0A9D9ERK1</accession>
<evidence type="ECO:0000256" key="8">
    <source>
        <dbReference type="RuleBase" id="RU361187"/>
    </source>
</evidence>
<dbReference type="GO" id="GO:0004553">
    <property type="term" value="F:hydrolase activity, hydrolyzing O-glycosyl compounds"/>
    <property type="evidence" value="ECO:0007669"/>
    <property type="project" value="InterPro"/>
</dbReference>
<dbReference type="InterPro" id="IPR006710">
    <property type="entry name" value="Glyco_hydro_43"/>
</dbReference>
<dbReference type="Proteomes" id="UP000823661">
    <property type="component" value="Unassembled WGS sequence"/>
</dbReference>
<dbReference type="PANTHER" id="PTHR43772">
    <property type="entry name" value="ENDO-1,4-BETA-XYLANASE"/>
    <property type="match status" value="1"/>
</dbReference>
<comment type="similarity">
    <text evidence="1 8">Belongs to the glycosyl hydrolase 43 family.</text>
</comment>
<dbReference type="Gene3D" id="2.115.10.20">
    <property type="entry name" value="Glycosyl hydrolase domain, family 43"/>
    <property type="match status" value="1"/>
</dbReference>
<feature type="signal peptide" evidence="9">
    <location>
        <begin position="1"/>
        <end position="21"/>
    </location>
</feature>
<evidence type="ECO:0000256" key="5">
    <source>
        <dbReference type="ARBA" id="ARBA00023295"/>
    </source>
</evidence>
<comment type="caution">
    <text evidence="10">The sequence shown here is derived from an EMBL/GenBank/DDBJ whole genome shotgun (WGS) entry which is preliminary data.</text>
</comment>
<organism evidence="10 11">
    <name type="scientific">Candidatus Cryptobacteroides intestinavium</name>
    <dbReference type="NCBI Taxonomy" id="2840766"/>
    <lineage>
        <taxon>Bacteria</taxon>
        <taxon>Pseudomonadati</taxon>
        <taxon>Bacteroidota</taxon>
        <taxon>Bacteroidia</taxon>
        <taxon>Bacteroidales</taxon>
        <taxon>Candidatus Cryptobacteroides</taxon>
    </lineage>
</organism>
<dbReference type="SUPFAM" id="SSF75005">
    <property type="entry name" value="Arabinanase/levansucrase/invertase"/>
    <property type="match status" value="1"/>
</dbReference>
<reference evidence="10" key="1">
    <citation type="submission" date="2020-10" db="EMBL/GenBank/DDBJ databases">
        <authorList>
            <person name="Gilroy R."/>
        </authorList>
    </citation>
    <scope>NUCLEOTIDE SEQUENCE</scope>
    <source>
        <strain evidence="10">B1-20833</strain>
    </source>
</reference>
<evidence type="ECO:0000256" key="3">
    <source>
        <dbReference type="ARBA" id="ARBA00022801"/>
    </source>
</evidence>
<dbReference type="PANTHER" id="PTHR43772:SF2">
    <property type="entry name" value="PUTATIVE (AFU_ORTHOLOGUE AFUA_2G04480)-RELATED"/>
    <property type="match status" value="1"/>
</dbReference>